<feature type="region of interest" description="Disordered" evidence="2">
    <location>
        <begin position="205"/>
        <end position="261"/>
    </location>
</feature>
<dbReference type="OrthoDB" id="378010at2759"/>
<feature type="coiled-coil region" evidence="1">
    <location>
        <begin position="264"/>
        <end position="291"/>
    </location>
</feature>
<feature type="region of interest" description="Disordered" evidence="2">
    <location>
        <begin position="1"/>
        <end position="27"/>
    </location>
</feature>
<feature type="compositionally biased region" description="Basic and acidic residues" evidence="2">
    <location>
        <begin position="134"/>
        <end position="146"/>
    </location>
</feature>
<feature type="compositionally biased region" description="Basic and acidic residues" evidence="2">
    <location>
        <begin position="821"/>
        <end position="835"/>
    </location>
</feature>
<evidence type="ECO:0000256" key="2">
    <source>
        <dbReference type="SAM" id="MobiDB-lite"/>
    </source>
</evidence>
<feature type="region of interest" description="Disordered" evidence="2">
    <location>
        <begin position="1429"/>
        <end position="1455"/>
    </location>
</feature>
<dbReference type="KEGG" id="pcot:PCOAH_00043270"/>
<feature type="region of interest" description="Disordered" evidence="2">
    <location>
        <begin position="1364"/>
        <end position="1385"/>
    </location>
</feature>
<feature type="compositionally biased region" description="Polar residues" evidence="2">
    <location>
        <begin position="223"/>
        <end position="244"/>
    </location>
</feature>
<feature type="coiled-coil region" evidence="1">
    <location>
        <begin position="666"/>
        <end position="700"/>
    </location>
</feature>
<accession>A0A1B1E3C6</accession>
<keyword evidence="1" id="KW-0175">Coiled coil</keyword>
<feature type="region of interest" description="Disordered" evidence="2">
    <location>
        <begin position="879"/>
        <end position="906"/>
    </location>
</feature>
<gene>
    <name evidence="3" type="ORF">PCOAH_00043270</name>
</gene>
<proteinExistence type="predicted"/>
<feature type="region of interest" description="Disordered" evidence="2">
    <location>
        <begin position="1014"/>
        <end position="1037"/>
    </location>
</feature>
<feature type="coiled-coil region" evidence="1">
    <location>
        <begin position="1875"/>
        <end position="1902"/>
    </location>
</feature>
<feature type="region of interest" description="Disordered" evidence="2">
    <location>
        <begin position="73"/>
        <end position="146"/>
    </location>
</feature>
<feature type="region of interest" description="Disordered" evidence="2">
    <location>
        <begin position="2105"/>
        <end position="2147"/>
    </location>
</feature>
<feature type="coiled-coil region" evidence="1">
    <location>
        <begin position="401"/>
        <end position="491"/>
    </location>
</feature>
<feature type="region of interest" description="Disordered" evidence="2">
    <location>
        <begin position="1080"/>
        <end position="1121"/>
    </location>
</feature>
<evidence type="ECO:0000313" key="4">
    <source>
        <dbReference type="Proteomes" id="UP000092716"/>
    </source>
</evidence>
<dbReference type="VEuPathDB" id="PlasmoDB:PCOAH_00043270"/>
<feature type="compositionally biased region" description="Polar residues" evidence="2">
    <location>
        <begin position="87"/>
        <end position="103"/>
    </location>
</feature>
<feature type="compositionally biased region" description="Polar residues" evidence="2">
    <location>
        <begin position="752"/>
        <end position="761"/>
    </location>
</feature>
<feature type="region of interest" description="Disordered" evidence="2">
    <location>
        <begin position="1965"/>
        <end position="1997"/>
    </location>
</feature>
<name>A0A1B1E3C6_9APIC</name>
<evidence type="ECO:0000313" key="3">
    <source>
        <dbReference type="EMBL" id="ANQ09450.1"/>
    </source>
</evidence>
<reference evidence="4" key="1">
    <citation type="submission" date="2016-06" db="EMBL/GenBank/DDBJ databases">
        <title>First high quality genome sequence of Plasmodium coatneyi using continuous long reads from single molecule, real-time sequencing.</title>
        <authorList>
            <person name="Chien J.-T."/>
            <person name="Pakala S.B."/>
            <person name="Geraldo J.A."/>
            <person name="Lapp S.A."/>
            <person name="Barnwell J.W."/>
            <person name="Kissinger J.C."/>
            <person name="Galinski M.R."/>
            <person name="Humphrey J.C."/>
        </authorList>
    </citation>
    <scope>NUCLEOTIDE SEQUENCE [LARGE SCALE GENOMIC DNA]</scope>
    <source>
        <strain evidence="4">Hackeri</strain>
    </source>
</reference>
<feature type="compositionally biased region" description="Basic and acidic residues" evidence="2">
    <location>
        <begin position="2105"/>
        <end position="2132"/>
    </location>
</feature>
<feature type="compositionally biased region" description="Acidic residues" evidence="2">
    <location>
        <begin position="1977"/>
        <end position="1997"/>
    </location>
</feature>
<dbReference type="GeneID" id="30911058"/>
<sequence length="2209" mass="248568">MDEAKQPSELCSGGQMGEQSGVPSNDRRGGFNFDFSYESILNNDIVRPQEIDCGMSCASSFFEGSDRVALGGDYATESSGDPAVQQKCENSAPPRSTRSTSALDFSFQRDPDEGGSLWGGQKRGASNHTGGDNIRGDNIHGDNTRYDDAVSANVGEVHGEERSEPQCVDHLIGYEDLLTSEAPKGEGHLLVGTNNAQNCDAFKEKKEENTRNELAPDEERSQVGASTTNSGGTCIITPSITTTEKQGKSYKSSPSISSTRASDVSEANEIYRSLQTEIAAYKLEVFRLKSEVQVKNSYLQNERKKNEEYGKILERFLLEPSSSSKRGDECMGSLNLLEVENKKLRQELALKSSETIELNNLVNNLKSEKVIFMHSLQNELEVCMSKEAESSLMLHAQTKRLTNANNYITKQNKQIAQLKEELNKLEETYVLHVHKMEHQINQLVEERNEFISTAKRLEVINLENKKKDEELSKYKQKCKELTEELNDFLRIVSTERENKGGNFGGFYQDGNSISSFTSLKEGFLEGGSHLKEENSILARKIKQLMEQNDALQMEVTQRVNDLKEVTNQLESHKQTIKVKSENHALLLERYNNLEKDFENVHLLCMQLEERFRIEQSNHTHANGNIISNASGNGDHLLGKSNFSLSELELNHSQQSEINIQHYKIFCSELQLENESLKQTVQRLKSKNRKLTTSMELLLRDLVAAGGGPPTEMHDKVETKVQAVPRSSTPEGATEEGGPLITNQEETPHRSINHLSGKSNGENPPPRGGQKSGYTQTEKHPMEETTEQGTQTMEGRTPPSEEKKKNEYTQTEGQGESLGEDPPGRHLISEGVNTEEKISTSKQVYTHENRSFVNSGTNTNLVDVTHVGINPNVIDVTDVGVNPNRIDSVDQGTTPEEETKRSKHREAQTEEVNLLVRFTQTEDPGTVNREVLTDLHGINSCSVKRIMLACSSSKNKKVQVTTTTMNAFAQTVETSKHGNHYNCGAYRDVLYDGKRDKSTTRRIKKRQHVKVCSNSPFYSDEESTGEGGDVSYESYTTSSTSENARFRCTEKRGEKKNYVPTCRGKQNNGKYPIRRRFKGDNLYLHGGDHANNRRRRKTNYKYMNPSSSYSLSRGRKDDLQRGTDRRIHKKNEIDEVESLIEILKYSSDNYESDMDGYDGYDGYDDLDFCRNPESYDHLPSDYSRIRSKRLSNQQKRHSHRTHKQLRDVSEGDYTEGVYPHHDKTPPRRRNRKIRNSLLCRGCHPQRVIIKENKYIQTGEYFLESEFNYDPNVTPMGSPPHCNTKKNITTLRRKIKEYLNDYYETVIICEHCKGVYVDVSIVHLVREYISQITFCHRCGGGASKWWDASLGKSDYFSGDCSSRGGANSAAKQKVDQRADDATNLNGDPPTGTLESFLIKRIPLKLPICTCTLVNLKYKKVLMRKEESAVGASSTRLTNQPTKRKKKKQSEKHPPKKELLNKALDIIGHMRGELHRIKCVICSFLLLNERNELHRIILTSARLTEVFPFILRKYAPGGSECCDVVASSEGLLRSQTKLSHSEMVTRGASNDPVHLIQENSSEHASVYRTRTYGSIPHCASNNGSSNVTVVNPFSDSIFASTTDGRRSFADASTSQYAGGNTEQEDGTTVRSTLLLDAQRIANHGSMENSSYLYSPEKSVNQVNQVNHNELCSEVATNKPHDVVNHSGNVSHLDNSVHHDGKENVTLFAILSVLRLHELHVLHNLKGVMTSNRIGVAAEGSDKLGSSLPPRGNPAGNFIPPGGVDSFFESYRVQHLGEGIVNADERTSLTLIMRDIVKNVEQKWKSIASVYLHLDEPISEVPIQMADVLRMIQNYEKVDLYMKRLSLKRGEDQVDGDIQLREEGKYCNGRQSLKDDALILRLKAEIEQLAKEKEAMNKTLREAVDENARYSKLCAHLQEGNPLQGGDASMGMNKIDSCISRIEELHAEIEVLKQRGGNDRIVNYSSGGSDVCSEGCPNGDAQEDDHGDDDDDGDDDWDDHSDDAYAYQVKKKKKKTRPSNSLQGPQINIIYNVIIILRNSITHLVTYVHRKISNSAKLNVNHIRQLYTNVVNVLLDLPKELNLTVVFIRKREINFQMYLKKRSLTLEPTERQLPSRDSDHAVHDSSDGSSLEDKVTQQRRKKKKKKKKIMNSQMYTLSQLSECHVEDETAIASSQKKRKGRKKKVVEGTHCLVGLADVSDQDSSSDVSLLFDL</sequence>
<feature type="compositionally biased region" description="Low complexity" evidence="2">
    <location>
        <begin position="249"/>
        <end position="258"/>
    </location>
</feature>
<evidence type="ECO:0000256" key="1">
    <source>
        <dbReference type="SAM" id="Coils"/>
    </source>
</evidence>
<feature type="compositionally biased region" description="Basic residues" evidence="2">
    <location>
        <begin position="2133"/>
        <end position="2145"/>
    </location>
</feature>
<feature type="region of interest" description="Disordered" evidence="2">
    <location>
        <begin position="703"/>
        <end position="835"/>
    </location>
</feature>
<protein>
    <submittedName>
        <fullName evidence="3">Uncharacterized protein</fullName>
    </submittedName>
</protein>
<organism evidence="3 4">
    <name type="scientific">Plasmodium coatneyi</name>
    <dbReference type="NCBI Taxonomy" id="208452"/>
    <lineage>
        <taxon>Eukaryota</taxon>
        <taxon>Sar</taxon>
        <taxon>Alveolata</taxon>
        <taxon>Apicomplexa</taxon>
        <taxon>Aconoidasida</taxon>
        <taxon>Haemosporida</taxon>
        <taxon>Plasmodiidae</taxon>
        <taxon>Plasmodium</taxon>
    </lineage>
</organism>
<keyword evidence="4" id="KW-1185">Reference proteome</keyword>
<feature type="compositionally biased region" description="Basic and acidic residues" evidence="2">
    <location>
        <begin position="896"/>
        <end position="906"/>
    </location>
</feature>
<feature type="coiled-coil region" evidence="1">
    <location>
        <begin position="534"/>
        <end position="610"/>
    </location>
</feature>
<dbReference type="EMBL" id="CP016250">
    <property type="protein sequence ID" value="ANQ09450.1"/>
    <property type="molecule type" value="Genomic_DNA"/>
</dbReference>
<dbReference type="Proteomes" id="UP000092716">
    <property type="component" value="Chromosome 12"/>
</dbReference>
<dbReference type="RefSeq" id="XP_019916145.1">
    <property type="nucleotide sequence ID" value="XM_020061111.1"/>
</dbReference>